<accession>A0A840SJ20</accession>
<dbReference type="EMBL" id="JACHFM010000001">
    <property type="protein sequence ID" value="MBB5220665.1"/>
    <property type="molecule type" value="Genomic_DNA"/>
</dbReference>
<dbReference type="RefSeq" id="WP_184146927.1">
    <property type="nucleotide sequence ID" value="NZ_JACHFM010000001.1"/>
</dbReference>
<dbReference type="Proteomes" id="UP000549457">
    <property type="component" value="Unassembled WGS sequence"/>
</dbReference>
<evidence type="ECO:0000313" key="1">
    <source>
        <dbReference type="EMBL" id="MBB5220665.1"/>
    </source>
</evidence>
<protein>
    <recommendedName>
        <fullName evidence="3">Glycosyltransferase</fullName>
    </recommendedName>
</protein>
<proteinExistence type="predicted"/>
<dbReference type="AlphaFoldDB" id="A0A840SJ20"/>
<keyword evidence="2" id="KW-1185">Reference proteome</keyword>
<gene>
    <name evidence="1" type="ORF">HNP73_000586</name>
</gene>
<sequence>MPAALPPASIRSRRQRVALLVEPRFPGGTSGAVAAEIRALAPHVDLSVVTLTTRMFPDRPIHPEIARALEDAGLALLPEPPVVRADAIVLHNPSALRLETALAPRLSAARTIVVTHENFTRPGGHESFDVGHCLALVARRIAGGEQVLAPVSAANRRTVADWLASRPQTGWSLAGDDWSNILELPFVAPTTRPRDRRGRHSRPGFEKFPGLAALHAQFPAHAERCAMLGADTLLADREGQPEHWNLQRFGAMPVEEFLAGIDFLVYFTSPGWRESFGRAIAEAIAAGKLVITDPETAATFGPGVLAAADGGTGGDVNAIVAAHLADPRQYAAAVERAQADLARHRSEAVVPRLLALLAPRTAAHDSGHAAPHAAL</sequence>
<dbReference type="SUPFAM" id="SSF53756">
    <property type="entry name" value="UDP-Glycosyltransferase/glycogen phosphorylase"/>
    <property type="match status" value="1"/>
</dbReference>
<evidence type="ECO:0008006" key="3">
    <source>
        <dbReference type="Google" id="ProtNLM"/>
    </source>
</evidence>
<reference evidence="1 2" key="1">
    <citation type="submission" date="2020-08" db="EMBL/GenBank/DDBJ databases">
        <title>Genomic Encyclopedia of Type Strains, Phase IV (KMG-IV): sequencing the most valuable type-strain genomes for metagenomic binning, comparative biology and taxonomic classification.</title>
        <authorList>
            <person name="Goeker M."/>
        </authorList>
    </citation>
    <scope>NUCLEOTIDE SEQUENCE [LARGE SCALE GENOMIC DNA]</scope>
    <source>
        <strain evidence="1 2">DSM 101730</strain>
    </source>
</reference>
<organism evidence="1 2">
    <name type="scientific">Amaricoccus macauensis</name>
    <dbReference type="NCBI Taxonomy" id="57001"/>
    <lineage>
        <taxon>Bacteria</taxon>
        <taxon>Pseudomonadati</taxon>
        <taxon>Pseudomonadota</taxon>
        <taxon>Alphaproteobacteria</taxon>
        <taxon>Rhodobacterales</taxon>
        <taxon>Paracoccaceae</taxon>
        <taxon>Amaricoccus</taxon>
    </lineage>
</organism>
<evidence type="ECO:0000313" key="2">
    <source>
        <dbReference type="Proteomes" id="UP000549457"/>
    </source>
</evidence>
<name>A0A840SJ20_9RHOB</name>
<dbReference type="Gene3D" id="3.40.50.2000">
    <property type="entry name" value="Glycogen Phosphorylase B"/>
    <property type="match status" value="1"/>
</dbReference>
<comment type="caution">
    <text evidence="1">The sequence shown here is derived from an EMBL/GenBank/DDBJ whole genome shotgun (WGS) entry which is preliminary data.</text>
</comment>